<feature type="compositionally biased region" description="Low complexity" evidence="1">
    <location>
        <begin position="27"/>
        <end position="39"/>
    </location>
</feature>
<keyword evidence="3" id="KW-1185">Reference proteome</keyword>
<feature type="compositionally biased region" description="Low complexity" evidence="1">
    <location>
        <begin position="396"/>
        <end position="406"/>
    </location>
</feature>
<comment type="caution">
    <text evidence="2">The sequence shown here is derived from an EMBL/GenBank/DDBJ whole genome shotgun (WGS) entry which is preliminary data.</text>
</comment>
<evidence type="ECO:0000256" key="1">
    <source>
        <dbReference type="SAM" id="MobiDB-lite"/>
    </source>
</evidence>
<feature type="region of interest" description="Disordered" evidence="1">
    <location>
        <begin position="362"/>
        <end position="462"/>
    </location>
</feature>
<accession>A0A9P6C081</accession>
<dbReference type="Proteomes" id="UP000807342">
    <property type="component" value="Unassembled WGS sequence"/>
</dbReference>
<dbReference type="EMBL" id="MU151252">
    <property type="protein sequence ID" value="KAF9446302.1"/>
    <property type="molecule type" value="Genomic_DNA"/>
</dbReference>
<reference evidence="2" key="1">
    <citation type="submission" date="2020-11" db="EMBL/GenBank/DDBJ databases">
        <authorList>
            <consortium name="DOE Joint Genome Institute"/>
            <person name="Ahrendt S."/>
            <person name="Riley R."/>
            <person name="Andreopoulos W."/>
            <person name="Labutti K."/>
            <person name="Pangilinan J."/>
            <person name="Ruiz-Duenas F.J."/>
            <person name="Barrasa J.M."/>
            <person name="Sanchez-Garcia M."/>
            <person name="Camarero S."/>
            <person name="Miyauchi S."/>
            <person name="Serrano A."/>
            <person name="Linde D."/>
            <person name="Babiker R."/>
            <person name="Drula E."/>
            <person name="Ayuso-Fernandez I."/>
            <person name="Pacheco R."/>
            <person name="Padilla G."/>
            <person name="Ferreira P."/>
            <person name="Barriuso J."/>
            <person name="Kellner H."/>
            <person name="Castanera R."/>
            <person name="Alfaro M."/>
            <person name="Ramirez L."/>
            <person name="Pisabarro A.G."/>
            <person name="Kuo A."/>
            <person name="Tritt A."/>
            <person name="Lipzen A."/>
            <person name="He G."/>
            <person name="Yan M."/>
            <person name="Ng V."/>
            <person name="Cullen D."/>
            <person name="Martin F."/>
            <person name="Rosso M.-N."/>
            <person name="Henrissat B."/>
            <person name="Hibbett D."/>
            <person name="Martinez A.T."/>
            <person name="Grigoriev I.V."/>
        </authorList>
    </citation>
    <scope>NUCLEOTIDE SEQUENCE</scope>
    <source>
        <strain evidence="2">MF-IS2</strain>
    </source>
</reference>
<feature type="compositionally biased region" description="Low complexity" evidence="1">
    <location>
        <begin position="293"/>
        <end position="307"/>
    </location>
</feature>
<feature type="compositionally biased region" description="Polar residues" evidence="1">
    <location>
        <begin position="487"/>
        <end position="502"/>
    </location>
</feature>
<feature type="region of interest" description="Disordered" evidence="1">
    <location>
        <begin position="483"/>
        <end position="511"/>
    </location>
</feature>
<feature type="compositionally biased region" description="Polar residues" evidence="1">
    <location>
        <begin position="169"/>
        <end position="186"/>
    </location>
</feature>
<dbReference type="AlphaFoldDB" id="A0A9P6C081"/>
<feature type="compositionally biased region" description="Basic and acidic residues" evidence="1">
    <location>
        <begin position="45"/>
        <end position="57"/>
    </location>
</feature>
<feature type="compositionally biased region" description="Polar residues" evidence="1">
    <location>
        <begin position="231"/>
        <end position="240"/>
    </location>
</feature>
<protein>
    <submittedName>
        <fullName evidence="2">Uncharacterized protein</fullName>
    </submittedName>
</protein>
<organism evidence="2 3">
    <name type="scientific">Macrolepiota fuliginosa MF-IS2</name>
    <dbReference type="NCBI Taxonomy" id="1400762"/>
    <lineage>
        <taxon>Eukaryota</taxon>
        <taxon>Fungi</taxon>
        <taxon>Dikarya</taxon>
        <taxon>Basidiomycota</taxon>
        <taxon>Agaricomycotina</taxon>
        <taxon>Agaricomycetes</taxon>
        <taxon>Agaricomycetidae</taxon>
        <taxon>Agaricales</taxon>
        <taxon>Agaricineae</taxon>
        <taxon>Agaricaceae</taxon>
        <taxon>Macrolepiota</taxon>
    </lineage>
</organism>
<feature type="compositionally biased region" description="Basic and acidic residues" evidence="1">
    <location>
        <begin position="447"/>
        <end position="462"/>
    </location>
</feature>
<evidence type="ECO:0000313" key="2">
    <source>
        <dbReference type="EMBL" id="KAF9446302.1"/>
    </source>
</evidence>
<proteinExistence type="predicted"/>
<feature type="compositionally biased region" description="Low complexity" evidence="1">
    <location>
        <begin position="123"/>
        <end position="161"/>
    </location>
</feature>
<evidence type="ECO:0000313" key="3">
    <source>
        <dbReference type="Proteomes" id="UP000807342"/>
    </source>
</evidence>
<name>A0A9P6C081_9AGAR</name>
<feature type="compositionally biased region" description="Low complexity" evidence="1">
    <location>
        <begin position="99"/>
        <end position="115"/>
    </location>
</feature>
<sequence>MPLPDERPRQSVANLIGRFENQTKRQPAAPASRSSSVVSHTTGDSAKEEVKEKREWPPKSVTEAATTPIAPPPSSFRFKSPVTQPEPLPATTEPPAPAEPTTNGAVEPKLEVPEVPAEPAPAQPELVVPTVETTSAPSKPTSSKTRTPPKPATTTSRAAPPIAHKTAPRASSATRTPPAKSATTSVPSPPTQPLKPQHTGQSTTSATAKKTAAKAIPTTPARPKTPARTGLTPSRSSNLYAPTAASLARARNAPPSAPTPAKKTPSTSASERLSKPTAASLSRARTPAPGPSTKATTPVKTTATPRTSLRGAPARTTDRGDKVPATPSKTKKAAEASSPKQSQEDFGEAVASTILIAEADVFSSGVTPETKPAESISSPVPEIEPEAVEDDRADDSTVVDSEVKVVVLDEDGATQDESITSPPPEPQAEHEPDYDEGLDGSVSTSEDPAHEETEERDVDPIADKLAALASQHDGTDIEQIVNLLETGPTTRAGSDSISTPSDIQEIPDEEH</sequence>
<dbReference type="OrthoDB" id="3271236at2759"/>
<feature type="compositionally biased region" description="Acidic residues" evidence="1">
    <location>
        <begin position="383"/>
        <end position="393"/>
    </location>
</feature>
<gene>
    <name evidence="2" type="ORF">P691DRAFT_213253</name>
</gene>
<feature type="compositionally biased region" description="Pro residues" evidence="1">
    <location>
        <begin position="84"/>
        <end position="98"/>
    </location>
</feature>
<feature type="region of interest" description="Disordered" evidence="1">
    <location>
        <begin position="1"/>
        <end position="349"/>
    </location>
</feature>
<feature type="compositionally biased region" description="Low complexity" evidence="1">
    <location>
        <begin position="202"/>
        <end position="229"/>
    </location>
</feature>
<feature type="compositionally biased region" description="Low complexity" evidence="1">
    <location>
        <begin position="259"/>
        <end position="270"/>
    </location>
</feature>